<name>A0AAE0S2H2_9BIVA</name>
<feature type="signal peptide" evidence="2">
    <location>
        <begin position="1"/>
        <end position="18"/>
    </location>
</feature>
<feature type="chain" id="PRO_5041935791" evidence="2">
    <location>
        <begin position="19"/>
        <end position="258"/>
    </location>
</feature>
<reference evidence="3" key="3">
    <citation type="submission" date="2023-05" db="EMBL/GenBank/DDBJ databases">
        <authorList>
            <person name="Smith C.H."/>
        </authorList>
    </citation>
    <scope>NUCLEOTIDE SEQUENCE</scope>
    <source>
        <strain evidence="3">CHS0354</strain>
        <tissue evidence="3">Mantle</tissue>
    </source>
</reference>
<evidence type="ECO:0000256" key="1">
    <source>
        <dbReference type="SAM" id="MobiDB-lite"/>
    </source>
</evidence>
<evidence type="ECO:0000313" key="3">
    <source>
        <dbReference type="EMBL" id="KAK3583853.1"/>
    </source>
</evidence>
<keyword evidence="2" id="KW-0732">Signal</keyword>
<sequence length="258" mass="26372">MSTCLILYLFSIASVAMAMTTPSVPTSTEGMMISNMQSTIAQTGSSWNGMNSRGQSRGISDFEAIQAIMGIYNISFPTGINPAMTGRMGGMIPVIGMGRLTQGGGSMDRSWGGRGAVLDGRTRNVGRANGGMGRGSGGIGGTNSGMEWPSGGMGPRNAIMPGLNGRGINSGMGWQGGNGGIVGGNPGGMDIGMNLGMGSGGRRSNVDKTIRTQATLNSQDGALLSKAGAGCTADWTHVNGGVDPFCIRLLMMYPNRGM</sequence>
<organism evidence="3 4">
    <name type="scientific">Potamilus streckersoni</name>
    <dbReference type="NCBI Taxonomy" id="2493646"/>
    <lineage>
        <taxon>Eukaryota</taxon>
        <taxon>Metazoa</taxon>
        <taxon>Spiralia</taxon>
        <taxon>Lophotrochozoa</taxon>
        <taxon>Mollusca</taxon>
        <taxon>Bivalvia</taxon>
        <taxon>Autobranchia</taxon>
        <taxon>Heteroconchia</taxon>
        <taxon>Palaeoheterodonta</taxon>
        <taxon>Unionida</taxon>
        <taxon>Unionoidea</taxon>
        <taxon>Unionidae</taxon>
        <taxon>Ambleminae</taxon>
        <taxon>Lampsilini</taxon>
        <taxon>Potamilus</taxon>
    </lineage>
</organism>
<proteinExistence type="predicted"/>
<evidence type="ECO:0000256" key="2">
    <source>
        <dbReference type="SAM" id="SignalP"/>
    </source>
</evidence>
<reference evidence="3" key="2">
    <citation type="journal article" date="2021" name="Genome Biol. Evol.">
        <title>Developing a high-quality reference genome for a parasitic bivalve with doubly uniparental inheritance (Bivalvia: Unionida).</title>
        <authorList>
            <person name="Smith C.H."/>
        </authorList>
    </citation>
    <scope>NUCLEOTIDE SEQUENCE</scope>
    <source>
        <strain evidence="3">CHS0354</strain>
        <tissue evidence="3">Mantle</tissue>
    </source>
</reference>
<dbReference type="AlphaFoldDB" id="A0AAE0S2H2"/>
<reference evidence="3" key="1">
    <citation type="journal article" date="2021" name="Genome Biol. Evol.">
        <title>A High-Quality Reference Genome for a Parasitic Bivalve with Doubly Uniparental Inheritance (Bivalvia: Unionida).</title>
        <authorList>
            <person name="Smith C.H."/>
        </authorList>
    </citation>
    <scope>NUCLEOTIDE SEQUENCE</scope>
    <source>
        <strain evidence="3">CHS0354</strain>
    </source>
</reference>
<protein>
    <submittedName>
        <fullName evidence="3">Uncharacterized protein</fullName>
    </submittedName>
</protein>
<feature type="compositionally biased region" description="Gly residues" evidence="1">
    <location>
        <begin position="128"/>
        <end position="143"/>
    </location>
</feature>
<dbReference type="EMBL" id="JAEAOA010001385">
    <property type="protein sequence ID" value="KAK3583853.1"/>
    <property type="molecule type" value="Genomic_DNA"/>
</dbReference>
<gene>
    <name evidence="3" type="ORF">CHS0354_022899</name>
</gene>
<keyword evidence="4" id="KW-1185">Reference proteome</keyword>
<comment type="caution">
    <text evidence="3">The sequence shown here is derived from an EMBL/GenBank/DDBJ whole genome shotgun (WGS) entry which is preliminary data.</text>
</comment>
<dbReference type="Proteomes" id="UP001195483">
    <property type="component" value="Unassembled WGS sequence"/>
</dbReference>
<evidence type="ECO:0000313" key="4">
    <source>
        <dbReference type="Proteomes" id="UP001195483"/>
    </source>
</evidence>
<feature type="region of interest" description="Disordered" evidence="1">
    <location>
        <begin position="106"/>
        <end position="157"/>
    </location>
</feature>
<accession>A0AAE0S2H2</accession>